<organism evidence="4 5">
    <name type="scientific">Kineosporia babensis</name>
    <dbReference type="NCBI Taxonomy" id="499548"/>
    <lineage>
        <taxon>Bacteria</taxon>
        <taxon>Bacillati</taxon>
        <taxon>Actinomycetota</taxon>
        <taxon>Actinomycetes</taxon>
        <taxon>Kineosporiales</taxon>
        <taxon>Kineosporiaceae</taxon>
        <taxon>Kineosporia</taxon>
    </lineage>
</organism>
<feature type="domain" description="Transglutaminase-like" evidence="3">
    <location>
        <begin position="476"/>
        <end position="546"/>
    </location>
</feature>
<dbReference type="InterPro" id="IPR002931">
    <property type="entry name" value="Transglutaminase-like"/>
</dbReference>
<dbReference type="SUPFAM" id="SSF54001">
    <property type="entry name" value="Cysteine proteinases"/>
    <property type="match status" value="1"/>
</dbReference>
<dbReference type="Pfam" id="PF13559">
    <property type="entry name" value="DUF4129"/>
    <property type="match status" value="1"/>
</dbReference>
<evidence type="ECO:0000313" key="4">
    <source>
        <dbReference type="EMBL" id="MCD5316519.1"/>
    </source>
</evidence>
<feature type="compositionally biased region" description="Low complexity" evidence="1">
    <location>
        <begin position="551"/>
        <end position="565"/>
    </location>
</feature>
<dbReference type="InterPro" id="IPR025403">
    <property type="entry name" value="TgpA-like_C"/>
</dbReference>
<evidence type="ECO:0000259" key="3">
    <source>
        <dbReference type="SMART" id="SM00460"/>
    </source>
</evidence>
<evidence type="ECO:0000256" key="2">
    <source>
        <dbReference type="SAM" id="Phobius"/>
    </source>
</evidence>
<keyword evidence="2" id="KW-0812">Transmembrane</keyword>
<dbReference type="PANTHER" id="PTHR42736:SF1">
    <property type="entry name" value="PROTEIN-GLUTAMINE GAMMA-GLUTAMYLTRANSFERASE"/>
    <property type="match status" value="1"/>
</dbReference>
<comment type="caution">
    <text evidence="4">The sequence shown here is derived from an EMBL/GenBank/DDBJ whole genome shotgun (WGS) entry which is preliminary data.</text>
</comment>
<dbReference type="RefSeq" id="WP_231449369.1">
    <property type="nucleotide sequence ID" value="NZ_JAJOMB010000030.1"/>
</dbReference>
<feature type="transmembrane region" description="Helical" evidence="2">
    <location>
        <begin position="603"/>
        <end position="624"/>
    </location>
</feature>
<sequence length="734" mass="76619">MSAPPIDAPTRRAPSAPNRRPAAAPAPDREQPVTRLVMGLLTVLAAAVAWWRVYPPMSLPVPALSGVLLGAAAVVLANRATASLPSLRGLAQLVTGLVAALLAGLITAMTVSIPRATSPAEAVRGVIEAVTGGLSRILTTTLPAPPAADLLPQFAVLCALAAAATAAIARTRGGLALAAPGLCLLLTALICGVGGAGDPLVVTLPFVLAAGFLVLARPRLLPVLVTVLVVALGSAAGLFVADLAREPMDARHLTAPPLKAEQPTAPMDELAGWLRHSGDTAFEAQVDAAWRENPRPWRIATLDSYDGIRWSSSTPAVPVGYDLPAPEETRPPLAQSQVSVTPGDLEGVYVPVTGQLGHLARPGMTYDLRGQTLVDPEGLNGTYEQTVTLGETDRAALAATAAGYAASGDPSRSLEGCTDNQIVRLAQTAVAGADGRPLSQARALEEWFSSSSGLRLDPEAMPGHSCGRVLELFGTEQNAGNGTPDQFATAYALMARSLGLPARVAVGFDAGRPDSSGKVTVSFGSATAWPEIWFQGQGWVPFSATPDRSGNTTPLEQPEQQENNPVQRPDPPKDEPADDSPPQEGTLDQAGDETAKTTDFTPYIIGLAGFLGLLVLVPVAGALVNALRRRRRQAGGALGAWAELLDRLADHGHPSAGRTSQEVRSLVARVEPSAEPDAQALGRLVDAQVYGGAPGGADPQAWNHLRQIEQALAPHRSWLRRLVRGVDPRPRRWA</sequence>
<dbReference type="AlphaFoldDB" id="A0A9X1NN08"/>
<feature type="transmembrane region" description="Helical" evidence="2">
    <location>
        <begin position="150"/>
        <end position="168"/>
    </location>
</feature>
<feature type="region of interest" description="Disordered" evidence="1">
    <location>
        <begin position="1"/>
        <end position="29"/>
    </location>
</feature>
<feature type="transmembrane region" description="Helical" evidence="2">
    <location>
        <begin position="200"/>
        <end position="216"/>
    </location>
</feature>
<feature type="transmembrane region" description="Helical" evidence="2">
    <location>
        <begin position="36"/>
        <end position="53"/>
    </location>
</feature>
<dbReference type="InterPro" id="IPR052901">
    <property type="entry name" value="Bact_TGase-like"/>
</dbReference>
<accession>A0A9X1NN08</accession>
<dbReference type="SMART" id="SM00460">
    <property type="entry name" value="TGc"/>
    <property type="match status" value="1"/>
</dbReference>
<feature type="compositionally biased region" description="Low complexity" evidence="1">
    <location>
        <begin position="11"/>
        <end position="26"/>
    </location>
</feature>
<evidence type="ECO:0000256" key="1">
    <source>
        <dbReference type="SAM" id="MobiDB-lite"/>
    </source>
</evidence>
<feature type="transmembrane region" description="Helical" evidence="2">
    <location>
        <begin position="223"/>
        <end position="241"/>
    </location>
</feature>
<name>A0A9X1NN08_9ACTN</name>
<keyword evidence="2" id="KW-0472">Membrane</keyword>
<feature type="transmembrane region" description="Helical" evidence="2">
    <location>
        <begin position="175"/>
        <end position="194"/>
    </location>
</feature>
<dbReference type="Proteomes" id="UP001138997">
    <property type="component" value="Unassembled WGS sequence"/>
</dbReference>
<proteinExistence type="predicted"/>
<feature type="transmembrane region" description="Helical" evidence="2">
    <location>
        <begin position="90"/>
        <end position="113"/>
    </location>
</feature>
<dbReference type="PANTHER" id="PTHR42736">
    <property type="entry name" value="PROTEIN-GLUTAMINE GAMMA-GLUTAMYLTRANSFERASE"/>
    <property type="match status" value="1"/>
</dbReference>
<evidence type="ECO:0000313" key="5">
    <source>
        <dbReference type="Proteomes" id="UP001138997"/>
    </source>
</evidence>
<protein>
    <submittedName>
        <fullName evidence="4">DUF3488 and transglutaminase-like domain-containing protein</fullName>
    </submittedName>
</protein>
<dbReference type="Pfam" id="PF01841">
    <property type="entry name" value="Transglut_core"/>
    <property type="match status" value="1"/>
</dbReference>
<gene>
    <name evidence="4" type="ORF">LR394_37045</name>
</gene>
<dbReference type="InterPro" id="IPR038765">
    <property type="entry name" value="Papain-like_cys_pep_sf"/>
</dbReference>
<dbReference type="Gene3D" id="3.10.620.30">
    <property type="match status" value="1"/>
</dbReference>
<feature type="region of interest" description="Disordered" evidence="1">
    <location>
        <begin position="543"/>
        <end position="595"/>
    </location>
</feature>
<keyword evidence="2" id="KW-1133">Transmembrane helix</keyword>
<dbReference type="EMBL" id="JAJOMB010000030">
    <property type="protein sequence ID" value="MCD5316519.1"/>
    <property type="molecule type" value="Genomic_DNA"/>
</dbReference>
<feature type="transmembrane region" description="Helical" evidence="2">
    <location>
        <begin position="59"/>
        <end position="78"/>
    </location>
</feature>
<reference evidence="4" key="1">
    <citation type="submission" date="2021-11" db="EMBL/GenBank/DDBJ databases">
        <title>Streptomyces corallinus and Kineosporia corallina sp. nov., two new coral-derived marine actinobacteria.</title>
        <authorList>
            <person name="Buangrab K."/>
            <person name="Sutthacheep M."/>
            <person name="Yeemin T."/>
            <person name="Harunari E."/>
            <person name="Igarashi Y."/>
            <person name="Sripreechasak P."/>
            <person name="Kanchanasin P."/>
            <person name="Tanasupawat S."/>
            <person name="Phongsopitanun W."/>
        </authorList>
    </citation>
    <scope>NUCLEOTIDE SEQUENCE</scope>
    <source>
        <strain evidence="4">JCM 31032</strain>
    </source>
</reference>
<keyword evidence="5" id="KW-1185">Reference proteome</keyword>